<proteinExistence type="evidence at transcript level"/>
<dbReference type="VEuPathDB" id="FungiDB:HpaG811632"/>
<dbReference type="HOGENOM" id="CLU_1491799_0_0_1"/>
<dbReference type="Proteomes" id="UP000011713">
    <property type="component" value="Unassembled WGS sequence"/>
</dbReference>
<keyword evidence="3" id="KW-1185">Reference proteome</keyword>
<reference evidence="3" key="1">
    <citation type="journal article" date="2010" name="Science">
        <title>Signatures of adaptation to obligate biotrophy in the Hyaloperonospora arabidopsidis genome.</title>
        <authorList>
            <person name="Baxter L."/>
            <person name="Tripathy S."/>
            <person name="Ishaque N."/>
            <person name="Boot N."/>
            <person name="Cabral A."/>
            <person name="Kemen E."/>
            <person name="Thines M."/>
            <person name="Ah-Fong A."/>
            <person name="Anderson R."/>
            <person name="Badejoko W."/>
            <person name="Bittner-Eddy P."/>
            <person name="Boore J.L."/>
            <person name="Chibucos M.C."/>
            <person name="Coates M."/>
            <person name="Dehal P."/>
            <person name="Delehaunty K."/>
            <person name="Dong S."/>
            <person name="Downton P."/>
            <person name="Dumas B."/>
            <person name="Fabro G."/>
            <person name="Fronick C."/>
            <person name="Fuerstenberg S.I."/>
            <person name="Fulton L."/>
            <person name="Gaulin E."/>
            <person name="Govers F."/>
            <person name="Hughes L."/>
            <person name="Humphray S."/>
            <person name="Jiang R.H."/>
            <person name="Judelson H."/>
            <person name="Kamoun S."/>
            <person name="Kyung K."/>
            <person name="Meijer H."/>
            <person name="Minx P."/>
            <person name="Morris P."/>
            <person name="Nelson J."/>
            <person name="Phuntumart V."/>
            <person name="Qutob D."/>
            <person name="Rehmany A."/>
            <person name="Rougon-Cardoso A."/>
            <person name="Ryden P."/>
            <person name="Torto-Alalibo T."/>
            <person name="Studholme D."/>
            <person name="Wang Y."/>
            <person name="Win J."/>
            <person name="Wood J."/>
            <person name="Clifton S.W."/>
            <person name="Rogers J."/>
            <person name="Van den Ackerveken G."/>
            <person name="Jones J.D."/>
            <person name="McDowell J.M."/>
            <person name="Beynon J."/>
            <person name="Tyler B.M."/>
        </authorList>
    </citation>
    <scope>NUCLEOTIDE SEQUENCE [LARGE SCALE GENOMIC DNA]</scope>
    <source>
        <strain evidence="3">Emoy2</strain>
    </source>
</reference>
<dbReference type="EMBL" id="AB922535">
    <property type="protein sequence ID" value="BAP69111.1"/>
    <property type="molecule type" value="mRNA"/>
</dbReference>
<evidence type="ECO:0000313" key="2">
    <source>
        <dbReference type="EnsemblProtists" id="HpaP811632"/>
    </source>
</evidence>
<dbReference type="EMBL" id="JH598045">
    <property type="status" value="NOT_ANNOTATED_CDS"/>
    <property type="molecule type" value="Genomic_DNA"/>
</dbReference>
<name>M4BYI4_HYAAE</name>
<organism evidence="2 3">
    <name type="scientific">Hyaloperonospora arabidopsidis (strain Emoy2)</name>
    <name type="common">Downy mildew agent</name>
    <name type="synonym">Peronospora arabidopsidis</name>
    <dbReference type="NCBI Taxonomy" id="559515"/>
    <lineage>
        <taxon>Eukaryota</taxon>
        <taxon>Sar</taxon>
        <taxon>Stramenopiles</taxon>
        <taxon>Oomycota</taxon>
        <taxon>Peronosporomycetes</taxon>
        <taxon>Peronosporales</taxon>
        <taxon>Peronosporaceae</taxon>
        <taxon>Hyaloperonospora</taxon>
    </lineage>
</organism>
<sequence length="181" mass="21362">MNRDYQVWTGYRIATRHFNLHHAGRLDRNLCRKELGCPGNEETLAHVVWDCPYAVVLWEKLIGHWKWERPSRRRTQDFFDASASRRVVNIPAHRKALLAIRFPEAAERMWRGIWHILAKLCQTRLWADRNDAVYPTATTDITSTMTSFWTACILQLRAIAIREHRKMLSAIHYAMLYACIE</sequence>
<protein>
    <submittedName>
        <fullName evidence="1">RxLR effector candidate protein</fullName>
    </submittedName>
</protein>
<dbReference type="AlphaFoldDB" id="M4BYI4"/>
<dbReference type="eggNOG" id="ENOG502SPUT">
    <property type="taxonomic scope" value="Eukaryota"/>
</dbReference>
<gene>
    <name evidence="1" type="primary">HaRxLL455d</name>
</gene>
<reference evidence="1" key="2">
    <citation type="journal article" date="2014" name="PLoS Pathog.">
        <title>Expression profiling during arabidopsis/downy mildew interaction reveals a highly-expressed effector that attenuates responses to salicylic acid.</title>
        <authorList>
            <person name="Asai S."/>
            <person name="Rallapalli G."/>
            <person name="Piquerez S.J.M."/>
            <person name="Caillaud M.C."/>
            <person name="Furzer O.J."/>
            <person name="Ishaque N."/>
            <person name="Wirthmueller L."/>
            <person name="Fabro G."/>
            <person name="Shirasu K."/>
            <person name="Jones J.D.G."/>
        </authorList>
    </citation>
    <scope>NUCLEOTIDE SEQUENCE</scope>
    <source>
        <strain evidence="1">Emoy2</strain>
    </source>
</reference>
<evidence type="ECO:0000313" key="1">
    <source>
        <dbReference type="EMBL" id="BAP69111.1"/>
    </source>
</evidence>
<reference evidence="2" key="3">
    <citation type="submission" date="2015-06" db="UniProtKB">
        <authorList>
            <consortium name="EnsemblProtists"/>
        </authorList>
    </citation>
    <scope>IDENTIFICATION</scope>
    <source>
        <strain evidence="2">Emoy2</strain>
    </source>
</reference>
<evidence type="ECO:0000313" key="3">
    <source>
        <dbReference type="Proteomes" id="UP000011713"/>
    </source>
</evidence>
<dbReference type="InParanoid" id="M4BYI4"/>
<dbReference type="EnsemblProtists" id="HpaT811632">
    <property type="protein sequence ID" value="HpaP811632"/>
    <property type="gene ID" value="HpaG811632"/>
</dbReference>
<accession>M4BYI4</accession>